<keyword evidence="1" id="KW-0812">Transmembrane</keyword>
<dbReference type="Proteomes" id="UP001418796">
    <property type="component" value="Unassembled WGS sequence"/>
</dbReference>
<dbReference type="EMBL" id="JBCITK010000001">
    <property type="protein sequence ID" value="MEN0643347.1"/>
    <property type="molecule type" value="Genomic_DNA"/>
</dbReference>
<feature type="transmembrane region" description="Helical" evidence="1">
    <location>
        <begin position="49"/>
        <end position="66"/>
    </location>
</feature>
<name>A0ABU9VHH8_9BACI</name>
<proteinExistence type="predicted"/>
<organism evidence="2 3">
    <name type="scientific">Alkalicoccobacillus gibsonii</name>
    <dbReference type="NCBI Taxonomy" id="79881"/>
    <lineage>
        <taxon>Bacteria</taxon>
        <taxon>Bacillati</taxon>
        <taxon>Bacillota</taxon>
        <taxon>Bacilli</taxon>
        <taxon>Bacillales</taxon>
        <taxon>Bacillaceae</taxon>
        <taxon>Alkalicoccobacillus</taxon>
    </lineage>
</organism>
<comment type="caution">
    <text evidence="2">The sequence shown here is derived from an EMBL/GenBank/DDBJ whole genome shotgun (WGS) entry which is preliminary data.</text>
</comment>
<dbReference type="RefSeq" id="WP_343130286.1">
    <property type="nucleotide sequence ID" value="NZ_JBCITK010000001.1"/>
</dbReference>
<evidence type="ECO:0000313" key="3">
    <source>
        <dbReference type="Proteomes" id="UP001418796"/>
    </source>
</evidence>
<keyword evidence="3" id="KW-1185">Reference proteome</keyword>
<sequence length="77" mass="8601">MDKIEIDWSPLTILFNGFVVELIVFAIATVIPVYILGVFLDKARLPRKVVGCIVGVGWLALAYYLITNGYVLKGMRN</sequence>
<evidence type="ECO:0000256" key="1">
    <source>
        <dbReference type="SAM" id="Phobius"/>
    </source>
</evidence>
<keyword evidence="1" id="KW-1133">Transmembrane helix</keyword>
<evidence type="ECO:0000313" key="2">
    <source>
        <dbReference type="EMBL" id="MEN0643347.1"/>
    </source>
</evidence>
<feature type="transmembrane region" description="Helical" evidence="1">
    <location>
        <begin position="12"/>
        <end position="37"/>
    </location>
</feature>
<protein>
    <submittedName>
        <fullName evidence="2">Uncharacterized protein</fullName>
    </submittedName>
</protein>
<keyword evidence="1" id="KW-0472">Membrane</keyword>
<gene>
    <name evidence="2" type="ORF">MKY91_09340</name>
</gene>
<reference evidence="2 3" key="1">
    <citation type="submission" date="2024-03" db="EMBL/GenBank/DDBJ databases">
        <title>Bacilli Hybrid Assemblies.</title>
        <authorList>
            <person name="Kovac J."/>
        </authorList>
    </citation>
    <scope>NUCLEOTIDE SEQUENCE [LARGE SCALE GENOMIC DNA]</scope>
    <source>
        <strain evidence="2 3">FSL R7-0666</strain>
    </source>
</reference>
<accession>A0ABU9VHH8</accession>